<dbReference type="AlphaFoldDB" id="A0A1Z4BL77"/>
<evidence type="ECO:0000313" key="4">
    <source>
        <dbReference type="Proteomes" id="UP000197007"/>
    </source>
</evidence>
<dbReference type="RefSeq" id="WP_088593227.1">
    <property type="nucleotide sequence ID" value="NZ_CP022022.1"/>
</dbReference>
<dbReference type="GO" id="GO:0006508">
    <property type="term" value="P:proteolysis"/>
    <property type="evidence" value="ECO:0007669"/>
    <property type="project" value="UniProtKB-KW"/>
</dbReference>
<keyword evidence="3" id="KW-0378">Hydrolase</keyword>
<accession>A0A1Z4BL77</accession>
<feature type="transmembrane region" description="Helical" evidence="1">
    <location>
        <begin position="189"/>
        <end position="211"/>
    </location>
</feature>
<keyword evidence="4" id="KW-1185">Reference proteome</keyword>
<feature type="transmembrane region" description="Helical" evidence="1">
    <location>
        <begin position="7"/>
        <end position="25"/>
    </location>
</feature>
<name>A0A1Z4BL77_9FLAO</name>
<keyword evidence="3" id="KW-0645">Protease</keyword>
<keyword evidence="3" id="KW-0482">Metalloprotease</keyword>
<reference evidence="4" key="1">
    <citation type="submission" date="2017-06" db="EMBL/GenBank/DDBJ databases">
        <title>Complete genome sequence of Capnocytophaga sp. KCOM 1579 (=ChDC OS43) isolated from a human refractory periapical abscess lesion.</title>
        <authorList>
            <person name="Kook J.-K."/>
            <person name="Park S.-N."/>
            <person name="Lim Y.K."/>
            <person name="Roh H."/>
        </authorList>
    </citation>
    <scope>NUCLEOTIDE SEQUENCE [LARGE SCALE GENOMIC DNA]</scope>
    <source>
        <strain evidence="4">ChDC OS43</strain>
    </source>
</reference>
<keyword evidence="1" id="KW-1133">Transmembrane helix</keyword>
<dbReference type="EMBL" id="CP022022">
    <property type="protein sequence ID" value="ASF42036.1"/>
    <property type="molecule type" value="Genomic_DNA"/>
</dbReference>
<keyword evidence="1" id="KW-0472">Membrane</keyword>
<feature type="transmembrane region" description="Helical" evidence="1">
    <location>
        <begin position="37"/>
        <end position="60"/>
    </location>
</feature>
<feature type="transmembrane region" description="Helical" evidence="1">
    <location>
        <begin position="123"/>
        <end position="142"/>
    </location>
</feature>
<dbReference type="InterPro" id="IPR042150">
    <property type="entry name" value="MmRce1-like"/>
</dbReference>
<dbReference type="GO" id="GO:0080120">
    <property type="term" value="P:CAAX-box protein maturation"/>
    <property type="evidence" value="ECO:0007669"/>
    <property type="project" value="UniProtKB-ARBA"/>
</dbReference>
<dbReference type="Proteomes" id="UP000197007">
    <property type="component" value="Chromosome"/>
</dbReference>
<dbReference type="GO" id="GO:0004175">
    <property type="term" value="F:endopeptidase activity"/>
    <property type="evidence" value="ECO:0007669"/>
    <property type="project" value="UniProtKB-ARBA"/>
</dbReference>
<proteinExistence type="predicted"/>
<sequence length="268" mass="31149">MKKYNHPILFFTLSLVIPWVLWFVVAYWSHQPKAPNAFWTGFFELAGLLAPMGVATYLFTRNKELLSDLKGRFVGKKLLTNRYFWITLLFPPLSIVVAQLLSLDLGHSLDQFYISGQPSFSSAPFNAWFVLCLAPVVEELAWHTYGTDALRSRWTLFTSSVIFTVYWGLWHLPLFFVKDYYQSNIQAEGWIYTANFFVSLFAFVFIINWLYYKSGRNVLVAILFHLVANISNEIFATHPDSKLIQTGLFALLMGYILVKERRLFFSKE</sequence>
<organism evidence="3 4">
    <name type="scientific">Capnocytophaga endodontalis</name>
    <dbReference type="NCBI Taxonomy" id="2708117"/>
    <lineage>
        <taxon>Bacteria</taxon>
        <taxon>Pseudomonadati</taxon>
        <taxon>Bacteroidota</taxon>
        <taxon>Flavobacteriia</taxon>
        <taxon>Flavobacteriales</taxon>
        <taxon>Flavobacteriaceae</taxon>
        <taxon>Capnocytophaga</taxon>
    </lineage>
</organism>
<dbReference type="InterPro" id="IPR003675">
    <property type="entry name" value="Rce1/LyrA-like_dom"/>
</dbReference>
<feature type="transmembrane region" description="Helical" evidence="1">
    <location>
        <begin position="81"/>
        <end position="103"/>
    </location>
</feature>
<evidence type="ECO:0000313" key="3">
    <source>
        <dbReference type="EMBL" id="ASF42036.1"/>
    </source>
</evidence>
<gene>
    <name evidence="3" type="ORF">CBG49_02425</name>
</gene>
<evidence type="ECO:0000259" key="2">
    <source>
        <dbReference type="Pfam" id="PF02517"/>
    </source>
</evidence>
<feature type="transmembrane region" description="Helical" evidence="1">
    <location>
        <begin position="242"/>
        <end position="258"/>
    </location>
</feature>
<dbReference type="PANTHER" id="PTHR35797:SF1">
    <property type="entry name" value="PROTEASE"/>
    <property type="match status" value="1"/>
</dbReference>
<keyword evidence="1" id="KW-0812">Transmembrane</keyword>
<dbReference type="KEGG" id="capn:CBG49_02425"/>
<dbReference type="GO" id="GO:0008237">
    <property type="term" value="F:metallopeptidase activity"/>
    <property type="evidence" value="ECO:0007669"/>
    <property type="project" value="UniProtKB-KW"/>
</dbReference>
<feature type="domain" description="CAAX prenyl protease 2/Lysostaphin resistance protein A-like" evidence="2">
    <location>
        <begin position="124"/>
        <end position="230"/>
    </location>
</feature>
<evidence type="ECO:0000256" key="1">
    <source>
        <dbReference type="SAM" id="Phobius"/>
    </source>
</evidence>
<feature type="transmembrane region" description="Helical" evidence="1">
    <location>
        <begin position="218"/>
        <end position="236"/>
    </location>
</feature>
<feature type="transmembrane region" description="Helical" evidence="1">
    <location>
        <begin position="154"/>
        <end position="177"/>
    </location>
</feature>
<dbReference type="Pfam" id="PF02517">
    <property type="entry name" value="Rce1-like"/>
    <property type="match status" value="1"/>
</dbReference>
<protein>
    <submittedName>
        <fullName evidence="3">CPBP family intramembrane metalloprotease domain-containing protein</fullName>
    </submittedName>
</protein>
<dbReference type="PANTHER" id="PTHR35797">
    <property type="entry name" value="PROTEASE-RELATED"/>
    <property type="match status" value="1"/>
</dbReference>